<organism evidence="3 4">
    <name type="scientific">Camellia sinensis</name>
    <name type="common">Tea plant</name>
    <name type="synonym">Thea sinensis</name>
    <dbReference type="NCBI Taxonomy" id="4442"/>
    <lineage>
        <taxon>Eukaryota</taxon>
        <taxon>Viridiplantae</taxon>
        <taxon>Streptophyta</taxon>
        <taxon>Embryophyta</taxon>
        <taxon>Tracheophyta</taxon>
        <taxon>Spermatophyta</taxon>
        <taxon>Magnoliopsida</taxon>
        <taxon>eudicotyledons</taxon>
        <taxon>Gunneridae</taxon>
        <taxon>Pentapetalae</taxon>
        <taxon>asterids</taxon>
        <taxon>Ericales</taxon>
        <taxon>Theaceae</taxon>
        <taxon>Camellia</taxon>
    </lineage>
</organism>
<gene>
    <name evidence="3" type="ORF">HYC85_009167</name>
</gene>
<proteinExistence type="predicted"/>
<dbReference type="PANTHER" id="PTHR35475:SF1">
    <property type="entry name" value="WD REPEAT PROTEIN"/>
    <property type="match status" value="1"/>
</dbReference>
<protein>
    <submittedName>
        <fullName evidence="3">Uncharacterized protein</fullName>
    </submittedName>
</protein>
<keyword evidence="2" id="KW-0472">Membrane</keyword>
<evidence type="ECO:0000313" key="3">
    <source>
        <dbReference type="EMBL" id="KAF5951223.1"/>
    </source>
</evidence>
<feature type="transmembrane region" description="Helical" evidence="2">
    <location>
        <begin position="219"/>
        <end position="235"/>
    </location>
</feature>
<keyword evidence="4" id="KW-1185">Reference proteome</keyword>
<evidence type="ECO:0000313" key="4">
    <source>
        <dbReference type="Proteomes" id="UP000593564"/>
    </source>
</evidence>
<keyword evidence="2" id="KW-0812">Transmembrane</keyword>
<feature type="transmembrane region" description="Helical" evidence="2">
    <location>
        <begin position="180"/>
        <end position="199"/>
    </location>
</feature>
<name>A0A7J7HE97_CAMSI</name>
<evidence type="ECO:0000256" key="1">
    <source>
        <dbReference type="SAM" id="MobiDB-lite"/>
    </source>
</evidence>
<dbReference type="PANTHER" id="PTHR35475">
    <property type="entry name" value="WD REPEAT PROTEIN"/>
    <property type="match status" value="1"/>
</dbReference>
<comment type="caution">
    <text evidence="3">The sequence shown here is derived from an EMBL/GenBank/DDBJ whole genome shotgun (WGS) entry which is preliminary data.</text>
</comment>
<accession>A0A7J7HE97</accession>
<dbReference type="Proteomes" id="UP000593564">
    <property type="component" value="Unassembled WGS sequence"/>
</dbReference>
<reference evidence="4" key="1">
    <citation type="journal article" date="2020" name="Nat. Commun.">
        <title>Genome assembly of wild tea tree DASZ reveals pedigree and selection history of tea varieties.</title>
        <authorList>
            <person name="Zhang W."/>
            <person name="Zhang Y."/>
            <person name="Qiu H."/>
            <person name="Guo Y."/>
            <person name="Wan H."/>
            <person name="Zhang X."/>
            <person name="Scossa F."/>
            <person name="Alseekh S."/>
            <person name="Zhang Q."/>
            <person name="Wang P."/>
            <person name="Xu L."/>
            <person name="Schmidt M.H."/>
            <person name="Jia X."/>
            <person name="Li D."/>
            <person name="Zhu A."/>
            <person name="Guo F."/>
            <person name="Chen W."/>
            <person name="Ni D."/>
            <person name="Usadel B."/>
            <person name="Fernie A.R."/>
            <person name="Wen W."/>
        </authorList>
    </citation>
    <scope>NUCLEOTIDE SEQUENCE [LARGE SCALE GENOMIC DNA]</scope>
    <source>
        <strain evidence="4">cv. G240</strain>
    </source>
</reference>
<reference evidence="3 4" key="2">
    <citation type="submission" date="2020-07" db="EMBL/GenBank/DDBJ databases">
        <title>Genome assembly of wild tea tree DASZ reveals pedigree and selection history of tea varieties.</title>
        <authorList>
            <person name="Zhang W."/>
        </authorList>
    </citation>
    <scope>NUCLEOTIDE SEQUENCE [LARGE SCALE GENOMIC DNA]</scope>
    <source>
        <strain evidence="4">cv. G240</strain>
        <tissue evidence="3">Leaf</tissue>
    </source>
</reference>
<sequence length="246" mass="27038">MVDEGGRSASRIVAMDNGGGRSKIRRQWVVVTATTKAMDNGGGRSASRTVTISVANNNQTAAEIEETPNAAAAEDESSPLLQNTDRSRSVRTKVPEVEVHLYRRGKGPIDVFKSGLGGWEQDQIEVRDILDKHGFKSLFAFNTESGRGVPILFNPRNGRSTLSYADGSVLSMDGEPKDSLIKPITKILLAVAVSTFMIVLVMKESPEWMKKLNLSGGRFPPWILACVVIVFTRMRKRTKDFLTKRG</sequence>
<dbReference type="AlphaFoldDB" id="A0A7J7HE97"/>
<evidence type="ECO:0000256" key="2">
    <source>
        <dbReference type="SAM" id="Phobius"/>
    </source>
</evidence>
<dbReference type="EMBL" id="JACBKZ010000004">
    <property type="protein sequence ID" value="KAF5951223.1"/>
    <property type="molecule type" value="Genomic_DNA"/>
</dbReference>
<keyword evidence="2" id="KW-1133">Transmembrane helix</keyword>
<feature type="region of interest" description="Disordered" evidence="1">
    <location>
        <begin position="66"/>
        <end position="89"/>
    </location>
</feature>